<evidence type="ECO:0000256" key="5">
    <source>
        <dbReference type="ARBA" id="ARBA00022989"/>
    </source>
</evidence>
<evidence type="ECO:0000256" key="7">
    <source>
        <dbReference type="SAM" id="Phobius"/>
    </source>
</evidence>
<dbReference type="Gene3D" id="3.40.50.720">
    <property type="entry name" value="NAD(P)-binding Rossmann-like Domain"/>
    <property type="match status" value="1"/>
</dbReference>
<evidence type="ECO:0000256" key="3">
    <source>
        <dbReference type="ARBA" id="ARBA00022448"/>
    </source>
</evidence>
<dbReference type="PANTHER" id="PTHR42751">
    <property type="entry name" value="SODIUM/HYDROGEN EXCHANGER FAMILY/TRKA DOMAIN PROTEIN"/>
    <property type="match status" value="1"/>
</dbReference>
<dbReference type="InterPro" id="IPR036291">
    <property type="entry name" value="NAD(P)-bd_dom_sf"/>
</dbReference>
<feature type="transmembrane region" description="Helical" evidence="7">
    <location>
        <begin position="86"/>
        <end position="110"/>
    </location>
</feature>
<reference evidence="9 10" key="2">
    <citation type="journal article" date="2012" name="Int. J. Syst. Evol. Microbiol.">
        <title>Magnetococcus marinus gen. nov., sp. nov., a marine, magnetotactic bacterium that represents a novel lineage (Magnetococcaceae fam. nov.; Magnetococcales ord. nov.) at the base of the Alphaproteobacteria.</title>
        <authorList>
            <person name="Bazylinski D.A."/>
            <person name="Williams T.J."/>
            <person name="Lefevre C.T."/>
            <person name="Berg R.J."/>
            <person name="Zhang C.L."/>
            <person name="Bowser S.S."/>
            <person name="Dean A.J."/>
            <person name="Beveridge T.J."/>
        </authorList>
    </citation>
    <scope>NUCLEOTIDE SEQUENCE [LARGE SCALE GENOMIC DNA]</scope>
    <source>
        <strain evidence="10">ATCC BAA-1437 / JCM 17883 / MC-1</strain>
    </source>
</reference>
<dbReference type="HOGENOM" id="CLU_005126_9_0_5"/>
<keyword evidence="6 7" id="KW-0472">Membrane</keyword>
<dbReference type="PANTHER" id="PTHR42751:SF3">
    <property type="entry name" value="SODIUM_GLUTAMATE SYMPORTER"/>
    <property type="match status" value="1"/>
</dbReference>
<dbReference type="GO" id="GO:0016020">
    <property type="term" value="C:membrane"/>
    <property type="evidence" value="ECO:0007669"/>
    <property type="project" value="UniProtKB-SubCell"/>
</dbReference>
<feature type="domain" description="RCK N-terminal" evidence="8">
    <location>
        <begin position="408"/>
        <end position="524"/>
    </location>
</feature>
<dbReference type="GO" id="GO:1902600">
    <property type="term" value="P:proton transmembrane transport"/>
    <property type="evidence" value="ECO:0007669"/>
    <property type="project" value="InterPro"/>
</dbReference>
<dbReference type="Pfam" id="PF02254">
    <property type="entry name" value="TrkA_N"/>
    <property type="match status" value="1"/>
</dbReference>
<feature type="transmembrane region" description="Helical" evidence="7">
    <location>
        <begin position="146"/>
        <end position="168"/>
    </location>
</feature>
<dbReference type="STRING" id="156889.Mmc1_3434"/>
<organism evidence="9 10">
    <name type="scientific">Magnetococcus marinus (strain ATCC BAA-1437 / JCM 17883 / MC-1)</name>
    <dbReference type="NCBI Taxonomy" id="156889"/>
    <lineage>
        <taxon>Bacteria</taxon>
        <taxon>Pseudomonadati</taxon>
        <taxon>Pseudomonadota</taxon>
        <taxon>Magnetococcia</taxon>
        <taxon>Magnetococcales</taxon>
        <taxon>Magnetococcaceae</taxon>
        <taxon>Magnetococcus</taxon>
    </lineage>
</organism>
<proteinExistence type="inferred from homology"/>
<keyword evidence="3" id="KW-0813">Transport</keyword>
<dbReference type="AlphaFoldDB" id="A0LD77"/>
<dbReference type="KEGG" id="mgm:Mmc1_3434"/>
<dbReference type="EMBL" id="CP000471">
    <property type="protein sequence ID" value="ABK45920.1"/>
    <property type="molecule type" value="Genomic_DNA"/>
</dbReference>
<feature type="transmembrane region" description="Helical" evidence="7">
    <location>
        <begin position="218"/>
        <end position="251"/>
    </location>
</feature>
<evidence type="ECO:0000256" key="1">
    <source>
        <dbReference type="ARBA" id="ARBA00004141"/>
    </source>
</evidence>
<dbReference type="InterPro" id="IPR038770">
    <property type="entry name" value="Na+/solute_symporter_sf"/>
</dbReference>
<feature type="transmembrane region" description="Helical" evidence="7">
    <location>
        <begin position="6"/>
        <end position="24"/>
    </location>
</feature>
<protein>
    <submittedName>
        <fullName evidence="9">Kef-type potassium/proton antiporter, CPA2 family</fullName>
    </submittedName>
</protein>
<dbReference type="GO" id="GO:0015297">
    <property type="term" value="F:antiporter activity"/>
    <property type="evidence" value="ECO:0007669"/>
    <property type="project" value="InterPro"/>
</dbReference>
<comment type="subcellular location">
    <subcellularLocation>
        <location evidence="1">Membrane</location>
        <topology evidence="1">Multi-pass membrane protein</topology>
    </subcellularLocation>
</comment>
<dbReference type="SUPFAM" id="SSF51735">
    <property type="entry name" value="NAD(P)-binding Rossmann-fold domains"/>
    <property type="match status" value="1"/>
</dbReference>
<feature type="transmembrane region" description="Helical" evidence="7">
    <location>
        <begin position="116"/>
        <end position="134"/>
    </location>
</feature>
<feature type="transmembrane region" description="Helical" evidence="7">
    <location>
        <begin position="271"/>
        <end position="301"/>
    </location>
</feature>
<reference evidence="10" key="1">
    <citation type="journal article" date="2009" name="Appl. Environ. Microbiol.">
        <title>Complete genome sequence of the chemolithoautotrophic marine magnetotactic coccus strain MC-1.</title>
        <authorList>
            <person name="Schubbe S."/>
            <person name="Williams T.J."/>
            <person name="Xie G."/>
            <person name="Kiss H.E."/>
            <person name="Brettin T.S."/>
            <person name="Martinez D."/>
            <person name="Ross C.A."/>
            <person name="Schuler D."/>
            <person name="Cox B.L."/>
            <person name="Nealson K.H."/>
            <person name="Bazylinski D.A."/>
        </authorList>
    </citation>
    <scope>NUCLEOTIDE SEQUENCE [LARGE SCALE GENOMIC DNA]</scope>
    <source>
        <strain evidence="10">ATCC BAA-1437 / JCM 17883 / MC-1</strain>
    </source>
</reference>
<evidence type="ECO:0000256" key="2">
    <source>
        <dbReference type="ARBA" id="ARBA00005551"/>
    </source>
</evidence>
<keyword evidence="10" id="KW-1185">Reference proteome</keyword>
<gene>
    <name evidence="9" type="ordered locus">Mmc1_3434</name>
</gene>
<dbReference type="eggNOG" id="COG0475">
    <property type="taxonomic scope" value="Bacteria"/>
</dbReference>
<dbReference type="PROSITE" id="PS51201">
    <property type="entry name" value="RCK_N"/>
    <property type="match status" value="1"/>
</dbReference>
<feature type="transmembrane region" description="Helical" evidence="7">
    <location>
        <begin position="31"/>
        <end position="49"/>
    </location>
</feature>
<dbReference type="OrthoDB" id="9781411at2"/>
<feature type="transmembrane region" description="Helical" evidence="7">
    <location>
        <begin position="313"/>
        <end position="335"/>
    </location>
</feature>
<keyword evidence="5 7" id="KW-1133">Transmembrane helix</keyword>
<dbReference type="Proteomes" id="UP000002586">
    <property type="component" value="Chromosome"/>
</dbReference>
<name>A0LD77_MAGMM</name>
<dbReference type="RefSeq" id="WP_011714977.1">
    <property type="nucleotide sequence ID" value="NC_008576.1"/>
</dbReference>
<dbReference type="Gene3D" id="1.20.1530.20">
    <property type="match status" value="1"/>
</dbReference>
<feature type="transmembrane region" description="Helical" evidence="7">
    <location>
        <begin position="55"/>
        <end position="74"/>
    </location>
</feature>
<dbReference type="InterPro" id="IPR006153">
    <property type="entry name" value="Cation/H_exchanger_TM"/>
</dbReference>
<dbReference type="Pfam" id="PF00999">
    <property type="entry name" value="Na_H_Exchanger"/>
    <property type="match status" value="1"/>
</dbReference>
<evidence type="ECO:0000313" key="9">
    <source>
        <dbReference type="EMBL" id="ABK45920.1"/>
    </source>
</evidence>
<sequence length="577" mass="61493">MHDGILLELLIIFALSVSVVYLCHRLGIAPIIGFLLTGAVAGPFGLTLIDSIEQVELLAEIGVMLLLFTIGMELSLTKLVEMQRAVFVGGGLQVGLTVAVGALLAVALGFPLNQSLFFGFLLAHSSTAIVLKTLQSRGEVGSAHGGAAVGVLIFQDLIVVPMLLLVPLLAGKAENPMLEMGLFSLKFVGIGFALWFGARRLIPAMLNAIVRLRDPELFLLFIIAIGLGIAWLTAAAGLSLALGAFLAGLIISESEYGHQAFASVLPFRDVFTSLFFISVGMLMDVGFLWNHLGLILTLTLLAILCKALLTSGAVLSAGIGFAAAAGAGLTLAQIGEFAFVLARSGVDEGLLSQQAYQTFLAVSVLTMSMTPLLAGRAGRWGRKLAHMPLFRRLALGAEAANPTKDTLHNHLIIIGFGENGHTMAQLARYHGIDHLILETNPETVRREKLAGAHIQFGDASRASILKHAGIDHAKALLITVPDAAATRHILHTARHLRADLPIIARTSFKNEVEALETLGATHVVAMQLEASVVLCQHTLRHLEIPQEQILLDLDDIRHHRLPGATHPPEAPQPPAHG</sequence>
<comment type="similarity">
    <text evidence="2">Belongs to the monovalent cation:proton antiporter 2 (CPA2) transporter (TC 2.A.37) family.</text>
</comment>
<evidence type="ECO:0000256" key="4">
    <source>
        <dbReference type="ARBA" id="ARBA00022692"/>
    </source>
</evidence>
<evidence type="ECO:0000256" key="6">
    <source>
        <dbReference type="ARBA" id="ARBA00023136"/>
    </source>
</evidence>
<dbReference type="InterPro" id="IPR003148">
    <property type="entry name" value="RCK_N"/>
</dbReference>
<dbReference type="GO" id="GO:0006813">
    <property type="term" value="P:potassium ion transport"/>
    <property type="evidence" value="ECO:0007669"/>
    <property type="project" value="InterPro"/>
</dbReference>
<keyword evidence="4 7" id="KW-0812">Transmembrane</keyword>
<feature type="transmembrane region" description="Helical" evidence="7">
    <location>
        <begin position="355"/>
        <end position="374"/>
    </location>
</feature>
<evidence type="ECO:0000259" key="8">
    <source>
        <dbReference type="PROSITE" id="PS51201"/>
    </source>
</evidence>
<evidence type="ECO:0000313" key="10">
    <source>
        <dbReference type="Proteomes" id="UP000002586"/>
    </source>
</evidence>
<accession>A0LD77</accession>
<dbReference type="eggNOG" id="COG1226">
    <property type="taxonomic scope" value="Bacteria"/>
</dbReference>
<feature type="transmembrane region" description="Helical" evidence="7">
    <location>
        <begin position="180"/>
        <end position="198"/>
    </location>
</feature>